<evidence type="ECO:0000259" key="3">
    <source>
        <dbReference type="Pfam" id="PF00857"/>
    </source>
</evidence>
<dbReference type="PANTHER" id="PTHR43540">
    <property type="entry name" value="PEROXYUREIDOACRYLATE/UREIDOACRYLATE AMIDOHYDROLASE-RELATED"/>
    <property type="match status" value="1"/>
</dbReference>
<accession>A0A424YCV6</accession>
<organism evidence="4 5">
    <name type="scientific">Candidatus Syntrophonatronum acetioxidans</name>
    <dbReference type="NCBI Taxonomy" id="1795816"/>
    <lineage>
        <taxon>Bacteria</taxon>
        <taxon>Bacillati</taxon>
        <taxon>Bacillota</taxon>
        <taxon>Clostridia</taxon>
        <taxon>Eubacteriales</taxon>
        <taxon>Syntrophomonadaceae</taxon>
        <taxon>Candidatus Syntrophonatronum</taxon>
    </lineage>
</organism>
<dbReference type="InterPro" id="IPR050272">
    <property type="entry name" value="Isochorismatase-like_hydrls"/>
</dbReference>
<comment type="caution">
    <text evidence="4">The sequence shown here is derived from an EMBL/GenBank/DDBJ whole genome shotgun (WGS) entry which is preliminary data.</text>
</comment>
<evidence type="ECO:0000256" key="1">
    <source>
        <dbReference type="ARBA" id="ARBA00006336"/>
    </source>
</evidence>
<sequence length="216" mass="23988">MKEDTLAKALQAIREYYQAQGMAKELGFGQKPALLIVDFQRGITDPRRPAGCDLEEPIENTLKVLNKAREKKIPIYFFTLSYHPTLFDGGLLLEKVPLLSNFKEGTDNVHLDPRLKPREGEPVIAKKYASCFHGTSLATLLTLQQVDTLIITGCITSGCIRATANDGLQQGFRPIIPRECVGDRAQIPHEVNLMDIHARCGDVVPLEKVTGYLDSL</sequence>
<feature type="domain" description="Isochorismatase-like" evidence="3">
    <location>
        <begin position="33"/>
        <end position="205"/>
    </location>
</feature>
<gene>
    <name evidence="4" type="ORF">D5R97_06755</name>
</gene>
<dbReference type="InterPro" id="IPR000868">
    <property type="entry name" value="Isochorismatase-like_dom"/>
</dbReference>
<dbReference type="SUPFAM" id="SSF52499">
    <property type="entry name" value="Isochorismatase-like hydrolases"/>
    <property type="match status" value="1"/>
</dbReference>
<keyword evidence="2" id="KW-0378">Hydrolase</keyword>
<dbReference type="PANTHER" id="PTHR43540:SF1">
    <property type="entry name" value="ISOCHORISMATASE HYDROLASE"/>
    <property type="match status" value="1"/>
</dbReference>
<comment type="similarity">
    <text evidence="1">Belongs to the isochorismatase family.</text>
</comment>
<dbReference type="AlphaFoldDB" id="A0A424YCV6"/>
<evidence type="ECO:0000256" key="2">
    <source>
        <dbReference type="ARBA" id="ARBA00022801"/>
    </source>
</evidence>
<evidence type="ECO:0000313" key="5">
    <source>
        <dbReference type="Proteomes" id="UP000285138"/>
    </source>
</evidence>
<name>A0A424YCV6_9FIRM</name>
<proteinExistence type="inferred from homology"/>
<reference evidence="4 5" key="1">
    <citation type="submission" date="2018-08" db="EMBL/GenBank/DDBJ databases">
        <title>The metabolism and importance of syntrophic acetate oxidation coupled to methane or sulfide production in haloalkaline environments.</title>
        <authorList>
            <person name="Timmers P.H.A."/>
            <person name="Vavourakis C.D."/>
            <person name="Sorokin D.Y."/>
            <person name="Sinninghe Damste J.S."/>
            <person name="Muyzer G."/>
            <person name="Stams A.J.M."/>
            <person name="Plugge C.M."/>
        </authorList>
    </citation>
    <scope>NUCLEOTIDE SEQUENCE [LARGE SCALE GENOMIC DNA]</scope>
    <source>
        <strain evidence="4">MSAO_Bac1</strain>
    </source>
</reference>
<evidence type="ECO:0000313" key="4">
    <source>
        <dbReference type="EMBL" id="RQD75098.1"/>
    </source>
</evidence>
<dbReference type="InterPro" id="IPR036380">
    <property type="entry name" value="Isochorismatase-like_sf"/>
</dbReference>
<dbReference type="Proteomes" id="UP000285138">
    <property type="component" value="Unassembled WGS sequence"/>
</dbReference>
<dbReference type="EMBL" id="QZAA01000170">
    <property type="protein sequence ID" value="RQD75098.1"/>
    <property type="molecule type" value="Genomic_DNA"/>
</dbReference>
<dbReference type="Pfam" id="PF00857">
    <property type="entry name" value="Isochorismatase"/>
    <property type="match status" value="1"/>
</dbReference>
<protein>
    <submittedName>
        <fullName evidence="4">Isochorismatase family protein</fullName>
    </submittedName>
</protein>
<dbReference type="GO" id="GO:0016787">
    <property type="term" value="F:hydrolase activity"/>
    <property type="evidence" value="ECO:0007669"/>
    <property type="project" value="UniProtKB-KW"/>
</dbReference>
<dbReference type="Gene3D" id="3.40.50.850">
    <property type="entry name" value="Isochorismatase-like"/>
    <property type="match status" value="1"/>
</dbReference>